<organism evidence="1 2">
    <name type="scientific">Dentiscutata heterogama</name>
    <dbReference type="NCBI Taxonomy" id="1316150"/>
    <lineage>
        <taxon>Eukaryota</taxon>
        <taxon>Fungi</taxon>
        <taxon>Fungi incertae sedis</taxon>
        <taxon>Mucoromycota</taxon>
        <taxon>Glomeromycotina</taxon>
        <taxon>Glomeromycetes</taxon>
        <taxon>Diversisporales</taxon>
        <taxon>Gigasporaceae</taxon>
        <taxon>Dentiscutata</taxon>
    </lineage>
</organism>
<feature type="non-terminal residue" evidence="1">
    <location>
        <position position="1"/>
    </location>
</feature>
<reference evidence="1" key="1">
    <citation type="submission" date="2021-06" db="EMBL/GenBank/DDBJ databases">
        <authorList>
            <person name="Kallberg Y."/>
            <person name="Tangrot J."/>
            <person name="Rosling A."/>
        </authorList>
    </citation>
    <scope>NUCLEOTIDE SEQUENCE</scope>
    <source>
        <strain evidence="1">IL203A</strain>
    </source>
</reference>
<feature type="non-terminal residue" evidence="1">
    <location>
        <position position="80"/>
    </location>
</feature>
<evidence type="ECO:0000313" key="1">
    <source>
        <dbReference type="EMBL" id="CAG8743115.1"/>
    </source>
</evidence>
<keyword evidence="2" id="KW-1185">Reference proteome</keyword>
<gene>
    <name evidence="1" type="ORF">DHETER_LOCUS14173</name>
</gene>
<name>A0ACA9Q9G8_9GLOM</name>
<comment type="caution">
    <text evidence="1">The sequence shown here is derived from an EMBL/GenBank/DDBJ whole genome shotgun (WGS) entry which is preliminary data.</text>
</comment>
<dbReference type="Proteomes" id="UP000789702">
    <property type="component" value="Unassembled WGS sequence"/>
</dbReference>
<protein>
    <submittedName>
        <fullName evidence="1">14062_t:CDS:1</fullName>
    </submittedName>
</protein>
<accession>A0ACA9Q9G8</accession>
<sequence length="80" mass="8985">IHIINDSTILSTSIDQRLNLWSITFKNLVNNGEISEQNEESKFELIKSEFVDVCDPSCMDVLRINGGNDKNDKLMIAISG</sequence>
<evidence type="ECO:0000313" key="2">
    <source>
        <dbReference type="Proteomes" id="UP000789702"/>
    </source>
</evidence>
<proteinExistence type="predicted"/>
<dbReference type="EMBL" id="CAJVPU010042225">
    <property type="protein sequence ID" value="CAG8743115.1"/>
    <property type="molecule type" value="Genomic_DNA"/>
</dbReference>